<dbReference type="Proteomes" id="UP000032545">
    <property type="component" value="Unassembled WGS sequence"/>
</dbReference>
<sequence length="918" mass="102577">MSVEEARRGAPEHLDFFISYAPHDRPWAEWIAWQLTYAEDFHYRVELDVWDWPAGRNWIDALSTALARADRVLAIYSPAYFDPARNSVVEWSEALCRDEEGRDRLLPVRIEAVEVPPVLRSRIHVDLFGLDHATTKRRLLEAARGPSRPDGEPVFPPQQVPPPEPAGTEPRLPGSLPEIWNLPDRNPDFVGRDNLLVELRARLLSTGTSTAQVIHGMGGVGKTQLSVEYAHRHAGDYDLAWWVDAEQPELFIEKLAGLTERLKESDRSAQRLVDADGRLLDGVRWLLILDNAEDSDAITRWPLTGGSGHTIITSRNPHGHGGVGGRLEVKELSRSEAIALVQSRAGDVKDDEAERLAHALGDLPLALAQAAAFLHETGETTERYLTLLRSRAIKIMSQGRQREYGKTLAASWKISMERLEGQDPAAVELLYIAAFLAPEPIPFELFKAGRVALPALLAELVADDLDFPVTRGLIGRYSLARIERGTLQLHRIVQALIRDRLGEDPGKASRMRWTVQAILVAARPGDPTDPASWDDYRRLLPHLLAADLGSSEDAGCRDLLLDTISYLIERGETDIAHRLVGDAFRRWKHTTEPDDSHRLAVQTTLARTYTDLGRYQEAFDLDQDVHRRLLARLGNDHPATLAAASDMAAGLNRLGRVEEARRLDEETFTTRRAILGEDHPDTLTSANNLAADLWWLGHHEEARALDQKTLDQRREALGADHPDTLTSASNLAADLRRLGQYEDALGLDDEVRTRRLEALGPDHPGTLMSASNLASDLTNLGRHNDARDLYEETVIRSRRVLGDCHPTTLGVVENLAYQLNRLGEHDRARALDEETFEGRRVALGDDHPETLRSADNLAGDLRRAGEYEAARKLDEQTLLGRRKILGDEHPETILSNRHLAMDVDLLGQAWPPTRDVES</sequence>
<dbReference type="Pfam" id="PF13424">
    <property type="entry name" value="TPR_12"/>
    <property type="match status" value="2"/>
</dbReference>
<dbReference type="AlphaFoldDB" id="A0A0D8BJE4"/>
<protein>
    <submittedName>
        <fullName evidence="3">NB-ARC domain-containing protein</fullName>
    </submittedName>
</protein>
<feature type="region of interest" description="Disordered" evidence="1">
    <location>
        <begin position="143"/>
        <end position="172"/>
    </location>
</feature>
<dbReference type="GO" id="GO:0007165">
    <property type="term" value="P:signal transduction"/>
    <property type="evidence" value="ECO:0007669"/>
    <property type="project" value="InterPro"/>
</dbReference>
<reference evidence="3 4" key="2">
    <citation type="journal article" date="2016" name="Genome Announc.">
        <title>Permanent Draft Genome Sequences for Two Variants of Frankia sp. Strain CpI1, the First Frankia Strain Isolated from Root Nodules of Comptonia peregrina.</title>
        <authorList>
            <person name="Oshone R."/>
            <person name="Hurst S.G.IV."/>
            <person name="Abebe-Akele F."/>
            <person name="Simpson S."/>
            <person name="Morris K."/>
            <person name="Thomas W.K."/>
            <person name="Tisa L.S."/>
        </authorList>
    </citation>
    <scope>NUCLEOTIDE SEQUENCE [LARGE SCALE GENOMIC DNA]</scope>
    <source>
        <strain evidence="4">CpI1-S</strain>
    </source>
</reference>
<dbReference type="Pfam" id="PF13374">
    <property type="entry name" value="TPR_10"/>
    <property type="match status" value="2"/>
</dbReference>
<dbReference type="NCBIfam" id="NF040586">
    <property type="entry name" value="FxSxx_TPR"/>
    <property type="match status" value="1"/>
</dbReference>
<dbReference type="RefSeq" id="WP_161849185.1">
    <property type="nucleotide sequence ID" value="NZ_JYFN01000007.1"/>
</dbReference>
<proteinExistence type="predicted"/>
<reference evidence="4" key="1">
    <citation type="submission" date="2015-02" db="EMBL/GenBank/DDBJ databases">
        <title>Draft Genome of Frankia sp. CpI1-S.</title>
        <authorList>
            <person name="Oshone R.T."/>
            <person name="Ngom M."/>
            <person name="Ghodhbane-Gtari F."/>
            <person name="Gtari M."/>
            <person name="Morris K."/>
            <person name="Thomas K."/>
            <person name="Sen A."/>
            <person name="Tisa L.S."/>
        </authorList>
    </citation>
    <scope>NUCLEOTIDE SEQUENCE [LARGE SCALE GENOMIC DNA]</scope>
    <source>
        <strain evidence="4">CpI1-S</strain>
    </source>
</reference>
<evidence type="ECO:0000313" key="4">
    <source>
        <dbReference type="Proteomes" id="UP000032545"/>
    </source>
</evidence>
<dbReference type="InterPro" id="IPR002182">
    <property type="entry name" value="NB-ARC"/>
</dbReference>
<dbReference type="GO" id="GO:0043531">
    <property type="term" value="F:ADP binding"/>
    <property type="evidence" value="ECO:0007669"/>
    <property type="project" value="InterPro"/>
</dbReference>
<organism evidence="3 4">
    <name type="scientific">Frankia torreyi</name>
    <dbReference type="NCBI Taxonomy" id="1856"/>
    <lineage>
        <taxon>Bacteria</taxon>
        <taxon>Bacillati</taxon>
        <taxon>Actinomycetota</taxon>
        <taxon>Actinomycetes</taxon>
        <taxon>Frankiales</taxon>
        <taxon>Frankiaceae</taxon>
        <taxon>Frankia</taxon>
    </lineage>
</organism>
<dbReference type="Gene3D" id="1.25.40.10">
    <property type="entry name" value="Tetratricopeptide repeat domain"/>
    <property type="match status" value="2"/>
</dbReference>
<dbReference type="InterPro" id="IPR027417">
    <property type="entry name" value="P-loop_NTPase"/>
</dbReference>
<dbReference type="Pfam" id="PF13676">
    <property type="entry name" value="TIR_2"/>
    <property type="match status" value="1"/>
</dbReference>
<dbReference type="PANTHER" id="PTHR46082:SF6">
    <property type="entry name" value="AAA+ ATPASE DOMAIN-CONTAINING PROTEIN-RELATED"/>
    <property type="match status" value="1"/>
</dbReference>
<dbReference type="SUPFAM" id="SSF52540">
    <property type="entry name" value="P-loop containing nucleoside triphosphate hydrolases"/>
    <property type="match status" value="1"/>
</dbReference>
<dbReference type="SUPFAM" id="SSF52200">
    <property type="entry name" value="Toll/Interleukin receptor TIR domain"/>
    <property type="match status" value="1"/>
</dbReference>
<comment type="caution">
    <text evidence="3">The sequence shown here is derived from an EMBL/GenBank/DDBJ whole genome shotgun (WGS) entry which is preliminary data.</text>
</comment>
<keyword evidence="4" id="KW-1185">Reference proteome</keyword>
<gene>
    <name evidence="3" type="ORF">FF36_01444</name>
</gene>
<dbReference type="Pfam" id="PF00931">
    <property type="entry name" value="NB-ARC"/>
    <property type="match status" value="1"/>
</dbReference>
<feature type="compositionally biased region" description="Pro residues" evidence="1">
    <location>
        <begin position="154"/>
        <end position="165"/>
    </location>
</feature>
<name>A0A0D8BJE4_9ACTN</name>
<evidence type="ECO:0000313" key="3">
    <source>
        <dbReference type="EMBL" id="KJE24368.1"/>
    </source>
</evidence>
<evidence type="ECO:0000259" key="2">
    <source>
        <dbReference type="PROSITE" id="PS50104"/>
    </source>
</evidence>
<dbReference type="EMBL" id="JYFN01000007">
    <property type="protein sequence ID" value="KJE24368.1"/>
    <property type="molecule type" value="Genomic_DNA"/>
</dbReference>
<accession>A0A0D8BJE4</accession>
<dbReference type="InterPro" id="IPR000157">
    <property type="entry name" value="TIR_dom"/>
</dbReference>
<dbReference type="InterPro" id="IPR011990">
    <property type="entry name" value="TPR-like_helical_dom_sf"/>
</dbReference>
<dbReference type="SUPFAM" id="SSF48452">
    <property type="entry name" value="TPR-like"/>
    <property type="match status" value="2"/>
</dbReference>
<dbReference type="PATRIC" id="fig|1502723.3.peg.5687"/>
<dbReference type="PANTHER" id="PTHR46082">
    <property type="entry name" value="ATP/GTP-BINDING PROTEIN-RELATED"/>
    <property type="match status" value="1"/>
</dbReference>
<dbReference type="Gene3D" id="3.40.50.10140">
    <property type="entry name" value="Toll/interleukin-1 receptor homology (TIR) domain"/>
    <property type="match status" value="1"/>
</dbReference>
<feature type="domain" description="TIR" evidence="2">
    <location>
        <begin position="12"/>
        <end position="147"/>
    </location>
</feature>
<dbReference type="PROSITE" id="PS50104">
    <property type="entry name" value="TIR"/>
    <property type="match status" value="1"/>
</dbReference>
<dbReference type="Gene3D" id="3.40.50.300">
    <property type="entry name" value="P-loop containing nucleotide triphosphate hydrolases"/>
    <property type="match status" value="1"/>
</dbReference>
<dbReference type="PRINTS" id="PR00364">
    <property type="entry name" value="DISEASERSIST"/>
</dbReference>
<dbReference type="InterPro" id="IPR035897">
    <property type="entry name" value="Toll_tir_struct_dom_sf"/>
</dbReference>
<evidence type="ECO:0000256" key="1">
    <source>
        <dbReference type="SAM" id="MobiDB-lite"/>
    </source>
</evidence>
<dbReference type="InterPro" id="IPR053137">
    <property type="entry name" value="NLR-like"/>
</dbReference>